<reference evidence="2" key="1">
    <citation type="journal article" date="2022" name="Mol. Ecol. Resour.">
        <title>The genomes of chicory, endive, great burdock and yacon provide insights into Asteraceae palaeo-polyploidization history and plant inulin production.</title>
        <authorList>
            <person name="Fan W."/>
            <person name="Wang S."/>
            <person name="Wang H."/>
            <person name="Wang A."/>
            <person name="Jiang F."/>
            <person name="Liu H."/>
            <person name="Zhao H."/>
            <person name="Xu D."/>
            <person name="Zhang Y."/>
        </authorList>
    </citation>
    <scope>NUCLEOTIDE SEQUENCE [LARGE SCALE GENOMIC DNA]</scope>
    <source>
        <strain evidence="2">cv. Niubang</strain>
    </source>
</reference>
<comment type="caution">
    <text evidence="1">The sequence shown here is derived from an EMBL/GenBank/DDBJ whole genome shotgun (WGS) entry which is preliminary data.</text>
</comment>
<dbReference type="EMBL" id="CM042049">
    <property type="protein sequence ID" value="KAI3747187.1"/>
    <property type="molecule type" value="Genomic_DNA"/>
</dbReference>
<protein>
    <submittedName>
        <fullName evidence="1">Uncharacterized protein</fullName>
    </submittedName>
</protein>
<evidence type="ECO:0000313" key="1">
    <source>
        <dbReference type="EMBL" id="KAI3747187.1"/>
    </source>
</evidence>
<keyword evidence="2" id="KW-1185">Reference proteome</keyword>
<evidence type="ECO:0000313" key="2">
    <source>
        <dbReference type="Proteomes" id="UP001055879"/>
    </source>
</evidence>
<organism evidence="1 2">
    <name type="scientific">Arctium lappa</name>
    <name type="common">Greater burdock</name>
    <name type="synonym">Lappa major</name>
    <dbReference type="NCBI Taxonomy" id="4217"/>
    <lineage>
        <taxon>Eukaryota</taxon>
        <taxon>Viridiplantae</taxon>
        <taxon>Streptophyta</taxon>
        <taxon>Embryophyta</taxon>
        <taxon>Tracheophyta</taxon>
        <taxon>Spermatophyta</taxon>
        <taxon>Magnoliopsida</taxon>
        <taxon>eudicotyledons</taxon>
        <taxon>Gunneridae</taxon>
        <taxon>Pentapetalae</taxon>
        <taxon>asterids</taxon>
        <taxon>campanulids</taxon>
        <taxon>Asterales</taxon>
        <taxon>Asteraceae</taxon>
        <taxon>Carduoideae</taxon>
        <taxon>Cardueae</taxon>
        <taxon>Arctiinae</taxon>
        <taxon>Arctium</taxon>
    </lineage>
</organism>
<sequence length="94" mass="10194">MRIGDGASSVVALWFGRGGVTKVLGELSDGVVIEWWEVEGTTPLLLIFSVAVGGFFGEYNGQWDARGKGEGLVALANTAVRCERADEFQKDGWW</sequence>
<reference evidence="1 2" key="2">
    <citation type="journal article" date="2022" name="Mol. Ecol. Resour.">
        <title>The genomes of chicory, endive, great burdock and yacon provide insights into Asteraceae paleo-polyploidization history and plant inulin production.</title>
        <authorList>
            <person name="Fan W."/>
            <person name="Wang S."/>
            <person name="Wang H."/>
            <person name="Wang A."/>
            <person name="Jiang F."/>
            <person name="Liu H."/>
            <person name="Zhao H."/>
            <person name="Xu D."/>
            <person name="Zhang Y."/>
        </authorList>
    </citation>
    <scope>NUCLEOTIDE SEQUENCE [LARGE SCALE GENOMIC DNA]</scope>
    <source>
        <strain evidence="2">cv. Niubang</strain>
    </source>
</reference>
<name>A0ACB9DKV3_ARCLA</name>
<dbReference type="Proteomes" id="UP001055879">
    <property type="component" value="Linkage Group LG03"/>
</dbReference>
<proteinExistence type="predicted"/>
<accession>A0ACB9DKV3</accession>
<gene>
    <name evidence="1" type="ORF">L6452_09638</name>
</gene>